<dbReference type="Proteomes" id="UP001472677">
    <property type="component" value="Unassembled WGS sequence"/>
</dbReference>
<name>A0ABR2GFK9_9ROSI</name>
<protein>
    <recommendedName>
        <fullName evidence="13">DDT domain-containing protein PTM-like</fullName>
    </recommendedName>
</protein>
<comment type="subcellular location">
    <subcellularLocation>
        <location evidence="1">Nucleus</location>
    </subcellularLocation>
</comment>
<dbReference type="Gene3D" id="3.30.40.10">
    <property type="entry name" value="Zinc/RING finger domain, C3HC4 (zinc finger)"/>
    <property type="match status" value="1"/>
</dbReference>
<evidence type="ECO:0000256" key="5">
    <source>
        <dbReference type="ARBA" id="ARBA00023242"/>
    </source>
</evidence>
<feature type="compositionally biased region" description="Basic and acidic residues" evidence="8">
    <location>
        <begin position="227"/>
        <end position="244"/>
    </location>
</feature>
<dbReference type="InterPro" id="IPR013083">
    <property type="entry name" value="Znf_RING/FYVE/PHD"/>
</dbReference>
<dbReference type="SUPFAM" id="SSF57903">
    <property type="entry name" value="FYVE/PHD zinc finger"/>
    <property type="match status" value="3"/>
</dbReference>
<evidence type="ECO:0000256" key="1">
    <source>
        <dbReference type="ARBA" id="ARBA00004123"/>
    </source>
</evidence>
<dbReference type="CDD" id="cd15489">
    <property type="entry name" value="PHD_SF"/>
    <property type="match status" value="2"/>
</dbReference>
<dbReference type="Pfam" id="PF21743">
    <property type="entry name" value="PTM_DIR17_Tudor"/>
    <property type="match status" value="1"/>
</dbReference>
<keyword evidence="5" id="KW-0539">Nucleus</keyword>
<dbReference type="InterPro" id="IPR019787">
    <property type="entry name" value="Znf_PHD-finger"/>
</dbReference>
<dbReference type="PROSITE" id="PS01359">
    <property type="entry name" value="ZF_PHD_1"/>
    <property type="match status" value="1"/>
</dbReference>
<dbReference type="InterPro" id="IPR019786">
    <property type="entry name" value="Zinc_finger_PHD-type_CS"/>
</dbReference>
<organism evidence="11 12">
    <name type="scientific">Hibiscus sabdariffa</name>
    <name type="common">roselle</name>
    <dbReference type="NCBI Taxonomy" id="183260"/>
    <lineage>
        <taxon>Eukaryota</taxon>
        <taxon>Viridiplantae</taxon>
        <taxon>Streptophyta</taxon>
        <taxon>Embryophyta</taxon>
        <taxon>Tracheophyta</taxon>
        <taxon>Spermatophyta</taxon>
        <taxon>Magnoliopsida</taxon>
        <taxon>eudicotyledons</taxon>
        <taxon>Gunneridae</taxon>
        <taxon>Pentapetalae</taxon>
        <taxon>rosids</taxon>
        <taxon>malvids</taxon>
        <taxon>Malvales</taxon>
        <taxon>Malvaceae</taxon>
        <taxon>Malvoideae</taxon>
        <taxon>Hibiscus</taxon>
    </lineage>
</organism>
<evidence type="ECO:0000259" key="10">
    <source>
        <dbReference type="PROSITE" id="PS50827"/>
    </source>
</evidence>
<dbReference type="Pfam" id="PF02791">
    <property type="entry name" value="DDT"/>
    <property type="match status" value="1"/>
</dbReference>
<evidence type="ECO:0000256" key="2">
    <source>
        <dbReference type="ARBA" id="ARBA00022723"/>
    </source>
</evidence>
<dbReference type="EMBL" id="JBBPBM010000001">
    <property type="protein sequence ID" value="KAK8601709.1"/>
    <property type="molecule type" value="Genomic_DNA"/>
</dbReference>
<evidence type="ECO:0000256" key="4">
    <source>
        <dbReference type="ARBA" id="ARBA00022833"/>
    </source>
</evidence>
<keyword evidence="12" id="KW-1185">Reference proteome</keyword>
<dbReference type="Pfam" id="PF24294">
    <property type="entry name" value="Chromo_PTM"/>
    <property type="match status" value="1"/>
</dbReference>
<feature type="region of interest" description="Disordered" evidence="8">
    <location>
        <begin position="220"/>
        <end position="244"/>
    </location>
</feature>
<gene>
    <name evidence="11" type="ORF">V6N12_051537</name>
</gene>
<sequence length="1748" mass="195169">MIKCQLSIKFSYVHREGNAIADRMTNSLSFSQVSKISEDDFHGGYQTLTRISTSPRALRQKKKKRTLKQLFSPKRRPRGRPRKRRRPEEENESLVADAKFNNSKTRKRVLETRSVAFVGRYVLKEFGRRAFLGKIVSYDTGLYRVDYEDGDFEDLESGELRELILEETNFDDNLSRRKVRLDELVLNRIVKESELEEKKKKLEVLKNEVDGVETSSVSKLVVENDGEQDKDGADSSSDSCEHANDRELSLESEIPLIPPPILPPSSGTIGVPEECVSHLFSVYGFLRSFSIILFLNPFRLDDFVGSLNCSEPNPLLDAVHVALMRALSCHLETISSEGSELASKCLRCLDWSLLDTLTWPAYLVQYFVIMGYARGPEWKGFYEDIAEREYYSLPASRKLMILQILCDDVLDYAELRAEIDMREATEVGVDPDAIVTDPLEKGPRRAHPIYSKTSAFKGREVMEITSESHEVKSSSRTCSLGLRSSGGAAGVDTDVDGNSDECRLCGMDGTLLCCDGCPSAYHSRCIGVMKMHIPEGTWYCPECVIDKMGPAIAVNTSLRGAELFGGDLYGQVFLGTCNHLLVLKPSLDTNFNVRYYNLNDIPKVLQVLSSSIEHKTLYFDMCKAIIHYWNVPENVISPLDIGGNIANTKEDAKFSTGSPLPVVKDSHKFSGSVDVENASSFSGSNVGVSCPDTSMLAMNQTDLPGSLSNGGTMGGKDHPPMNKKLSEQICMESAISATSVSQQTASDVTHQSLVDRSSVVDHTSCASGNSSNSYSGAANGIYFQANMFCQSQGKVGEQIGFGRDARNSTVDYLYMGISFKPQAYVNHYNHGHFAATAAAKLAVLSSEESQVSEVNKSGSARKFTSTGNISLQVKAFSLAASRFFWPSVEKKLLDIPRERCGWCYSCKYPGSSKRGCMLNSAVSTATKSTNKILSGLPSLKNGEGSLPSIATYILYMEETLRGLVAGSFLNANYRKQWRRKVEEASTCRAIKVLLLDLEENISVTALSADWVKLMDDWLVDTHVIQSISSAVGLPQKHGPGRRRRKQSVASEVTTDDSDDKSFDWWRGGKLSTHLFQKAILPASMVRKAAQQGGVRKISGINYVDDFEIPKRSRQLIWRAAVEKSKNLAQLALQVRYLDLHVRWNDLVRPDHNISDGKGSETEASVFRNAVICDKKTEGRKIQYGVAFGNQKHLPSRVMKNIIDIGQTEDKREKYWFHLTYIPLYLIKEYEERMGAAVLSSVKKPFTELSELQRRQLKASRRNIFAYMISKRDKSEKCSCASCQIDVFLRNAVKCGTCLGYCHQDCTLSSMHINGKVECLTICKGCYHAKVLAQNEINAKSSTTLLHLQGRDCRSAPAATKVMLVKSSTQPMKPLASIRSKENPVRIQEKSYDTKQSALSNGSGVKRSKLCNWGVIWRKKNGETGIEFRQAHILTKGVSDNHVLKPTCELCEQPYNSDLMYIHCETCGKWYHAEAVELDESRVSYVVGFKCCKCRRIKGPDCPFMDPEIKEQKRKKRFGKLQKQGQGSPALDSDLGTISDIKEWNPVTPLTSTEDELVYANDPQLFSLSNVEQITENISEMDVELNTDSATGPQKLPVRRQIKREEVDGLTEVGLEHVELSTYPEPNDFAGPKGESSIAFAQWEGEPLFDYGNLNYEDMEFEPQTYFSFTELLASDDGTGDGSKEVDNQADPMNPDVTALHCHVCLQNEPAPELYCDICGFLMHTQCSPWDESTSSESSWRCGRCREWC</sequence>
<dbReference type="PROSITE" id="PS50016">
    <property type="entry name" value="ZF_PHD_2"/>
    <property type="match status" value="1"/>
</dbReference>
<feature type="compositionally biased region" description="Basic residues" evidence="8">
    <location>
        <begin position="58"/>
        <end position="85"/>
    </location>
</feature>
<dbReference type="PROSITE" id="PS50827">
    <property type="entry name" value="DDT"/>
    <property type="match status" value="1"/>
</dbReference>
<dbReference type="Pfam" id="PF00628">
    <property type="entry name" value="PHD"/>
    <property type="match status" value="1"/>
</dbReference>
<evidence type="ECO:0000259" key="9">
    <source>
        <dbReference type="PROSITE" id="PS50016"/>
    </source>
</evidence>
<feature type="region of interest" description="Disordered" evidence="8">
    <location>
        <begin position="1032"/>
        <end position="1059"/>
    </location>
</feature>
<keyword evidence="7" id="KW-0175">Coiled coil</keyword>
<keyword evidence="3 6" id="KW-0863">Zinc-finger</keyword>
<dbReference type="CDD" id="cd15532">
    <property type="entry name" value="PHD2_CHD_II"/>
    <property type="match status" value="1"/>
</dbReference>
<evidence type="ECO:0000313" key="11">
    <source>
        <dbReference type="EMBL" id="KAK8601709.1"/>
    </source>
</evidence>
<dbReference type="PANTHER" id="PTHR46508:SF1">
    <property type="entry name" value="PHD FINGER FAMILY PROTEIN"/>
    <property type="match status" value="1"/>
</dbReference>
<dbReference type="InterPro" id="IPR028942">
    <property type="entry name" value="WHIM1_dom"/>
</dbReference>
<feature type="region of interest" description="Disordered" evidence="8">
    <location>
        <begin position="55"/>
        <end position="97"/>
    </location>
</feature>
<evidence type="ECO:0008006" key="13">
    <source>
        <dbReference type="Google" id="ProtNLM"/>
    </source>
</evidence>
<proteinExistence type="predicted"/>
<feature type="region of interest" description="Disordered" evidence="8">
    <location>
        <begin position="1514"/>
        <end position="1533"/>
    </location>
</feature>
<feature type="domain" description="DDT" evidence="10">
    <location>
        <begin position="273"/>
        <end position="333"/>
    </location>
</feature>
<dbReference type="InterPro" id="IPR056618">
    <property type="entry name" value="Chromo_PTM"/>
</dbReference>
<dbReference type="InterPro" id="IPR047365">
    <property type="entry name" value="Tudor_AtPTM-like"/>
</dbReference>
<keyword evidence="2" id="KW-0479">Metal-binding</keyword>
<dbReference type="PANTHER" id="PTHR46508">
    <property type="entry name" value="PHD FINGER FAMILY PROTEIN"/>
    <property type="match status" value="1"/>
</dbReference>
<evidence type="ECO:0000313" key="12">
    <source>
        <dbReference type="Proteomes" id="UP001472677"/>
    </source>
</evidence>
<feature type="domain" description="PHD-type" evidence="9">
    <location>
        <begin position="499"/>
        <end position="546"/>
    </location>
</feature>
<dbReference type="Pfam" id="PF15612">
    <property type="entry name" value="WHIM1"/>
    <property type="match status" value="1"/>
</dbReference>
<evidence type="ECO:0000256" key="3">
    <source>
        <dbReference type="ARBA" id="ARBA00022771"/>
    </source>
</evidence>
<comment type="caution">
    <text evidence="11">The sequence shown here is derived from an EMBL/GenBank/DDBJ whole genome shotgun (WGS) entry which is preliminary data.</text>
</comment>
<evidence type="ECO:0000256" key="8">
    <source>
        <dbReference type="SAM" id="MobiDB-lite"/>
    </source>
</evidence>
<dbReference type="InterPro" id="IPR018501">
    <property type="entry name" value="DDT_dom"/>
</dbReference>
<keyword evidence="4" id="KW-0862">Zinc</keyword>
<dbReference type="InterPro" id="IPR001965">
    <property type="entry name" value="Znf_PHD"/>
</dbReference>
<evidence type="ECO:0000256" key="7">
    <source>
        <dbReference type="SAM" id="Coils"/>
    </source>
</evidence>
<evidence type="ECO:0000256" key="6">
    <source>
        <dbReference type="PROSITE-ProRule" id="PRU00146"/>
    </source>
</evidence>
<dbReference type="SMART" id="SM00571">
    <property type="entry name" value="DDT"/>
    <property type="match status" value="1"/>
</dbReference>
<dbReference type="Gene3D" id="2.60.120.650">
    <property type="entry name" value="Cupin"/>
    <property type="match status" value="1"/>
</dbReference>
<dbReference type="InterPro" id="IPR011011">
    <property type="entry name" value="Znf_FYVE_PHD"/>
</dbReference>
<accession>A0ABR2GFK9</accession>
<reference evidence="11 12" key="1">
    <citation type="journal article" date="2024" name="G3 (Bethesda)">
        <title>Genome assembly of Hibiscus sabdariffa L. provides insights into metabolisms of medicinal natural products.</title>
        <authorList>
            <person name="Kim T."/>
        </authorList>
    </citation>
    <scope>NUCLEOTIDE SEQUENCE [LARGE SCALE GENOMIC DNA]</scope>
    <source>
        <strain evidence="11">TK-2024</strain>
        <tissue evidence="11">Old leaves</tissue>
    </source>
</reference>
<dbReference type="SMART" id="SM00249">
    <property type="entry name" value="PHD"/>
    <property type="match status" value="3"/>
</dbReference>
<feature type="coiled-coil region" evidence="7">
    <location>
        <begin position="188"/>
        <end position="215"/>
    </location>
</feature>
<dbReference type="CDD" id="cd20401">
    <property type="entry name" value="Tudor_AtPTM-like"/>
    <property type="match status" value="1"/>
</dbReference>